<dbReference type="AlphaFoldDB" id="A0A7W7HZG2"/>
<proteinExistence type="predicted"/>
<accession>A0A7W7HZG2</accession>
<feature type="domain" description="Peptidase M1 membrane alanine aminopeptidase" evidence="3">
    <location>
        <begin position="528"/>
        <end position="669"/>
    </location>
</feature>
<evidence type="ECO:0000256" key="2">
    <source>
        <dbReference type="SAM" id="SignalP"/>
    </source>
</evidence>
<dbReference type="Proteomes" id="UP000578112">
    <property type="component" value="Unassembled WGS sequence"/>
</dbReference>
<feature type="signal peptide" evidence="2">
    <location>
        <begin position="1"/>
        <end position="25"/>
    </location>
</feature>
<dbReference type="Pfam" id="PF20773">
    <property type="entry name" value="InhA-like_MAM"/>
    <property type="match status" value="1"/>
</dbReference>
<dbReference type="InterPro" id="IPR014782">
    <property type="entry name" value="Peptidase_M1_dom"/>
</dbReference>
<organism evidence="5 6">
    <name type="scientific">Actinoplanes digitatis</name>
    <dbReference type="NCBI Taxonomy" id="1868"/>
    <lineage>
        <taxon>Bacteria</taxon>
        <taxon>Bacillati</taxon>
        <taxon>Actinomycetota</taxon>
        <taxon>Actinomycetes</taxon>
        <taxon>Micromonosporales</taxon>
        <taxon>Micromonosporaceae</taxon>
        <taxon>Actinoplanes</taxon>
    </lineage>
</organism>
<feature type="region of interest" description="Disordered" evidence="1">
    <location>
        <begin position="419"/>
        <end position="468"/>
    </location>
</feature>
<dbReference type="PANTHER" id="PTHR11533">
    <property type="entry name" value="PROTEASE M1 ZINC METALLOPROTEASE"/>
    <property type="match status" value="1"/>
</dbReference>
<feature type="domain" description="Aminopeptidase N-like N-terminal" evidence="4">
    <location>
        <begin position="54"/>
        <end position="224"/>
    </location>
</feature>
<dbReference type="Pfam" id="PF17900">
    <property type="entry name" value="Peptidase_M1_N"/>
    <property type="match status" value="1"/>
</dbReference>
<dbReference type="RefSeq" id="WP_203709220.1">
    <property type="nucleotide sequence ID" value="NZ_BOMK01000020.1"/>
</dbReference>
<dbReference type="GO" id="GO:0008237">
    <property type="term" value="F:metallopeptidase activity"/>
    <property type="evidence" value="ECO:0007669"/>
    <property type="project" value="InterPro"/>
</dbReference>
<name>A0A7W7HZG2_9ACTN</name>
<dbReference type="InterPro" id="IPR027268">
    <property type="entry name" value="Peptidase_M4/M1_CTD_sf"/>
</dbReference>
<evidence type="ECO:0000259" key="3">
    <source>
        <dbReference type="Pfam" id="PF01433"/>
    </source>
</evidence>
<keyword evidence="6" id="KW-1185">Reference proteome</keyword>
<evidence type="ECO:0000313" key="6">
    <source>
        <dbReference type="Proteomes" id="UP000578112"/>
    </source>
</evidence>
<feature type="chain" id="PRO_5030534374" evidence="2">
    <location>
        <begin position="26"/>
        <end position="701"/>
    </location>
</feature>
<dbReference type="Gene3D" id="2.60.40.1730">
    <property type="entry name" value="tricorn interacting facor f3 domain"/>
    <property type="match status" value="1"/>
</dbReference>
<dbReference type="InterPro" id="IPR045357">
    <property type="entry name" value="Aminopeptidase_N-like_N"/>
</dbReference>
<sequence length="701" mass="74749">MLRRAALVLAVAATFLLTAIAPAGAYPTLFQPGSAGIGDPYFPLAGNGGYDVRHYGLDITYAPATDALAGVATISAVATQDLSSFNLDFDGLTLRSLTVDRQPAAWSRANGELTVTPRRGLRRGQPFTVVARYDGVPQVIQDPNLGASGVFATDDGMVIVGQPEVASTWFPVNDHPLDKASYTIRITAPQGLESVSNGVLVGRTTRRGWTTTTWDAKEPMASYLATATVGEYRVKAYKAGGIKYLDALDPKLFTPPAVPRTGSRMAMTQDGQPAYKRLTRTIAVPAGGANLSFHVTRDTEDGWDFFFVEARTAGAQDWTTLPDANGHSPADTGAACLYAPDLHPFLLHYLTPGADDACAATGSSGRWWAASGGSDGYEPWTIDLSGYAGRTVEVSLSAVNDQSVTFAGAFVDDVVVSTGEGSTSFEDDGDTLDGWAPGGPPAGSPANPSNWISGTAADGPPTLGDTAAGSLAREPEIVGFLSGVFGPYPFSASGGIVDSTSAFGFALENQTRPVYAQGFFGTPQDGDAVVVHELAHQWYGDSLALARWQDIWLNEGFATYAEWLWSEREGLGTAQQNFDFLYGIFADDPTFWALPVGDPGPEHLFDTPVYVRGGMTLHMLRRTVGDPAFFRILRTWASANRGGNVTTGEFVDLAERISGRSLDKLFETWLFSPIRPEVAMAPVTAAKVAGPTPVVKRWLRR</sequence>
<dbReference type="Pfam" id="PF01433">
    <property type="entry name" value="Peptidase_M1"/>
    <property type="match status" value="1"/>
</dbReference>
<evidence type="ECO:0000259" key="4">
    <source>
        <dbReference type="Pfam" id="PF17900"/>
    </source>
</evidence>
<dbReference type="GO" id="GO:0008270">
    <property type="term" value="F:zinc ion binding"/>
    <property type="evidence" value="ECO:0007669"/>
    <property type="project" value="InterPro"/>
</dbReference>
<dbReference type="SUPFAM" id="SSF55486">
    <property type="entry name" value="Metalloproteases ('zincins'), catalytic domain"/>
    <property type="match status" value="1"/>
</dbReference>
<protein>
    <submittedName>
        <fullName evidence="5">Uncharacterized protein</fullName>
    </submittedName>
</protein>
<evidence type="ECO:0000256" key="1">
    <source>
        <dbReference type="SAM" id="MobiDB-lite"/>
    </source>
</evidence>
<dbReference type="EMBL" id="JACHNH010000001">
    <property type="protein sequence ID" value="MBB4763615.1"/>
    <property type="molecule type" value="Genomic_DNA"/>
</dbReference>
<dbReference type="PANTHER" id="PTHR11533:SF297">
    <property type="entry name" value="AMINOPEPTIDASE N"/>
    <property type="match status" value="1"/>
</dbReference>
<evidence type="ECO:0000313" key="5">
    <source>
        <dbReference type="EMBL" id="MBB4763615.1"/>
    </source>
</evidence>
<gene>
    <name evidence="5" type="ORF">BJ971_004171</name>
</gene>
<dbReference type="InterPro" id="IPR042097">
    <property type="entry name" value="Aminopeptidase_N-like_N_sf"/>
</dbReference>
<comment type="caution">
    <text evidence="5">The sequence shown here is derived from an EMBL/GenBank/DDBJ whole genome shotgun (WGS) entry which is preliminary data.</text>
</comment>
<dbReference type="InterPro" id="IPR050344">
    <property type="entry name" value="Peptidase_M1_aminopeptidases"/>
</dbReference>
<dbReference type="SUPFAM" id="SSF63737">
    <property type="entry name" value="Leukotriene A4 hydrolase N-terminal domain"/>
    <property type="match status" value="1"/>
</dbReference>
<reference evidence="5 6" key="1">
    <citation type="submission" date="2020-08" db="EMBL/GenBank/DDBJ databases">
        <title>Sequencing the genomes of 1000 actinobacteria strains.</title>
        <authorList>
            <person name="Klenk H.-P."/>
        </authorList>
    </citation>
    <scope>NUCLEOTIDE SEQUENCE [LARGE SCALE GENOMIC DNA]</scope>
    <source>
        <strain evidence="5 6">DSM 43149</strain>
    </source>
</reference>
<keyword evidence="2" id="KW-0732">Signal</keyword>
<dbReference type="Gene3D" id="1.10.390.10">
    <property type="entry name" value="Neutral Protease Domain 2"/>
    <property type="match status" value="1"/>
</dbReference>